<dbReference type="Pfam" id="PF00005">
    <property type="entry name" value="ABC_tran"/>
    <property type="match status" value="1"/>
</dbReference>
<dbReference type="Gene3D" id="3.40.50.300">
    <property type="entry name" value="P-loop containing nucleotide triphosphate hydrolases"/>
    <property type="match status" value="1"/>
</dbReference>
<dbReference type="RefSeq" id="WP_176571964.1">
    <property type="nucleotide sequence ID" value="NZ_CP056030.1"/>
</dbReference>
<dbReference type="PANTHER" id="PTHR11384:SF59">
    <property type="entry name" value="LYSOSOMAL COBALAMIN TRANSPORTER ABCD4"/>
    <property type="match status" value="1"/>
</dbReference>
<feature type="transmembrane region" description="Helical" evidence="8">
    <location>
        <begin position="78"/>
        <end position="102"/>
    </location>
</feature>
<evidence type="ECO:0000313" key="12">
    <source>
        <dbReference type="Proteomes" id="UP000509568"/>
    </source>
</evidence>
<dbReference type="InterPro" id="IPR003439">
    <property type="entry name" value="ABC_transporter-like_ATP-bd"/>
</dbReference>
<feature type="transmembrane region" description="Helical" evidence="8">
    <location>
        <begin position="38"/>
        <end position="58"/>
    </location>
</feature>
<comment type="subcellular location">
    <subcellularLocation>
        <location evidence="1">Cell membrane</location>
        <topology evidence="1">Multi-pass membrane protein</topology>
    </subcellularLocation>
</comment>
<keyword evidence="6 8" id="KW-1133">Transmembrane helix</keyword>
<dbReference type="PROSITE" id="PS50893">
    <property type="entry name" value="ABC_TRANSPORTER_2"/>
    <property type="match status" value="1"/>
</dbReference>
<keyword evidence="3 8" id="KW-0812">Transmembrane</keyword>
<evidence type="ECO:0000256" key="6">
    <source>
        <dbReference type="ARBA" id="ARBA00022989"/>
    </source>
</evidence>
<dbReference type="PROSITE" id="PS50929">
    <property type="entry name" value="ABC_TM1F"/>
    <property type="match status" value="1"/>
</dbReference>
<dbReference type="InterPro" id="IPR027417">
    <property type="entry name" value="P-loop_NTPase"/>
</dbReference>
<evidence type="ECO:0000256" key="8">
    <source>
        <dbReference type="SAM" id="Phobius"/>
    </source>
</evidence>
<evidence type="ECO:0000259" key="10">
    <source>
        <dbReference type="PROSITE" id="PS50929"/>
    </source>
</evidence>
<dbReference type="PANTHER" id="PTHR11384">
    <property type="entry name" value="ATP-BINDING CASSETTE, SUB-FAMILY D MEMBER"/>
    <property type="match status" value="1"/>
</dbReference>
<dbReference type="Pfam" id="PF06472">
    <property type="entry name" value="ABC_membrane_2"/>
    <property type="match status" value="1"/>
</dbReference>
<evidence type="ECO:0000256" key="5">
    <source>
        <dbReference type="ARBA" id="ARBA00022840"/>
    </source>
</evidence>
<evidence type="ECO:0000256" key="1">
    <source>
        <dbReference type="ARBA" id="ARBA00004651"/>
    </source>
</evidence>
<keyword evidence="7 8" id="KW-0472">Membrane</keyword>
<dbReference type="GO" id="GO:0016887">
    <property type="term" value="F:ATP hydrolysis activity"/>
    <property type="evidence" value="ECO:0007669"/>
    <property type="project" value="InterPro"/>
</dbReference>
<sequence length="579" mass="65996">MNQNAEHSAVNDAVRGHFARRVWKLITPYWKSEEKGKAWSLLVTIIVLSLASVAMSVWFNSWNRDMYNSLQEKHYEQFIQLILYFCGMAAVYIAMGVTRIYLTQMLTIRWRRWLTEKHFKQWLAHKSYYRLEQQGVTDNPDQRLSEDLRDFTSDTLSIGLGLISNIVNLVSFSVILWGISGTIELFGINIPGYMFWAAFLYALAGSLITHLLGRRLISLSNNQQRFEADLRFGLIRVRENAETIALLDGEPVENQRLSARFNQIWKNYWAIMRVQKRMNIFTNGYAQIANIFPIVVASPRYFSGAIELGVLMQVADAFGSVQGSLSWFINAYTDLATWRATCDRLLSFRQAMDDNEQRAPGVEVKRHGHQLHIKDLDLTLGNGRQLLQNAALDVAAGDRVLLSGRSGSGKSTLLRAMGNLLTHGRGRIDMPEGRTMFMPQKPYLPIGTLREALSYPQPGDVYSQERYAHVLQLCRLPQLIERLDEPAHWQSLLSPGEQQRVAFARTLLYAPQWLYLDEATSAMDEEDEASLYQALIDELPGLTLISVGHRSSLKRFHSRHIRLEGGHLQPQAMGEATTV</sequence>
<keyword evidence="12" id="KW-1185">Reference proteome</keyword>
<keyword evidence="2" id="KW-0813">Transport</keyword>
<evidence type="ECO:0000256" key="4">
    <source>
        <dbReference type="ARBA" id="ARBA00022741"/>
    </source>
</evidence>
<keyword evidence="4" id="KW-0547">Nucleotide-binding</keyword>
<dbReference type="Gene3D" id="1.20.1560.10">
    <property type="entry name" value="ABC transporter type 1, transmembrane domain"/>
    <property type="match status" value="1"/>
</dbReference>
<dbReference type="PROSITE" id="PS00211">
    <property type="entry name" value="ABC_TRANSPORTER_1"/>
    <property type="match status" value="1"/>
</dbReference>
<feature type="transmembrane region" description="Helical" evidence="8">
    <location>
        <begin position="158"/>
        <end position="180"/>
    </location>
</feature>
<organism evidence="11 12">
    <name type="scientific">Pseudomonas eucalypticola</name>
    <dbReference type="NCBI Taxonomy" id="2599595"/>
    <lineage>
        <taxon>Bacteria</taxon>
        <taxon>Pseudomonadati</taxon>
        <taxon>Pseudomonadota</taxon>
        <taxon>Gammaproteobacteria</taxon>
        <taxon>Pseudomonadales</taxon>
        <taxon>Pseudomonadaceae</taxon>
        <taxon>Pseudomonas</taxon>
    </lineage>
</organism>
<dbReference type="CDD" id="cd03223">
    <property type="entry name" value="ABCD_peroxisomal_ALDP"/>
    <property type="match status" value="1"/>
</dbReference>
<gene>
    <name evidence="11" type="ORF">HWQ56_24395</name>
</gene>
<keyword evidence="5 11" id="KW-0067">ATP-binding</keyword>
<dbReference type="GO" id="GO:0140359">
    <property type="term" value="F:ABC-type transporter activity"/>
    <property type="evidence" value="ECO:0007669"/>
    <property type="project" value="InterPro"/>
</dbReference>
<dbReference type="Proteomes" id="UP000509568">
    <property type="component" value="Chromosome"/>
</dbReference>
<dbReference type="SMART" id="SM00382">
    <property type="entry name" value="AAA"/>
    <property type="match status" value="1"/>
</dbReference>
<evidence type="ECO:0000259" key="9">
    <source>
        <dbReference type="PROSITE" id="PS50893"/>
    </source>
</evidence>
<dbReference type="InterPro" id="IPR003593">
    <property type="entry name" value="AAA+_ATPase"/>
</dbReference>
<dbReference type="InterPro" id="IPR050835">
    <property type="entry name" value="ABC_transporter_sub-D"/>
</dbReference>
<dbReference type="InterPro" id="IPR011527">
    <property type="entry name" value="ABC1_TM_dom"/>
</dbReference>
<dbReference type="InterPro" id="IPR036640">
    <property type="entry name" value="ABC1_TM_sf"/>
</dbReference>
<dbReference type="EMBL" id="CP056030">
    <property type="protein sequence ID" value="QKZ06746.1"/>
    <property type="molecule type" value="Genomic_DNA"/>
</dbReference>
<dbReference type="GO" id="GO:0005886">
    <property type="term" value="C:plasma membrane"/>
    <property type="evidence" value="ECO:0007669"/>
    <property type="project" value="UniProtKB-SubCell"/>
</dbReference>
<reference evidence="11 12" key="1">
    <citation type="submission" date="2020-06" db="EMBL/GenBank/DDBJ databases">
        <title>Pseudomonas eucalypticola sp. nov., an endophyte of Eucalyptus dunnii leaves with biocontrol ability of eucalyptus leaf blight.</title>
        <authorList>
            <person name="Liu Y."/>
            <person name="Song Z."/>
            <person name="Zeng H."/>
            <person name="Lu M."/>
            <person name="Wang X."/>
            <person name="Lian X."/>
            <person name="Zhang Q."/>
        </authorList>
    </citation>
    <scope>NUCLEOTIDE SEQUENCE [LARGE SCALE GENOMIC DNA]</scope>
    <source>
        <strain evidence="11 12">NP-1</strain>
    </source>
</reference>
<evidence type="ECO:0000313" key="11">
    <source>
        <dbReference type="EMBL" id="QKZ06746.1"/>
    </source>
</evidence>
<feature type="domain" description="ABC transmembrane type-1" evidence="10">
    <location>
        <begin position="43"/>
        <end position="337"/>
    </location>
</feature>
<dbReference type="GO" id="GO:0005524">
    <property type="term" value="F:ATP binding"/>
    <property type="evidence" value="ECO:0007669"/>
    <property type="project" value="UniProtKB-KW"/>
</dbReference>
<dbReference type="AlphaFoldDB" id="A0A7D5HJB7"/>
<protein>
    <submittedName>
        <fullName evidence="11">ABC transporter ATP-binding protein/permease</fullName>
    </submittedName>
</protein>
<evidence type="ECO:0000256" key="2">
    <source>
        <dbReference type="ARBA" id="ARBA00022448"/>
    </source>
</evidence>
<dbReference type="KEGG" id="pez:HWQ56_24395"/>
<proteinExistence type="predicted"/>
<evidence type="ECO:0000256" key="3">
    <source>
        <dbReference type="ARBA" id="ARBA00022692"/>
    </source>
</evidence>
<dbReference type="SUPFAM" id="SSF90123">
    <property type="entry name" value="ABC transporter transmembrane region"/>
    <property type="match status" value="1"/>
</dbReference>
<feature type="transmembrane region" description="Helical" evidence="8">
    <location>
        <begin position="192"/>
        <end position="213"/>
    </location>
</feature>
<evidence type="ECO:0000256" key="7">
    <source>
        <dbReference type="ARBA" id="ARBA00023136"/>
    </source>
</evidence>
<name>A0A7D5HJB7_9PSED</name>
<accession>A0A7D5HJB7</accession>
<dbReference type="InterPro" id="IPR017871">
    <property type="entry name" value="ABC_transporter-like_CS"/>
</dbReference>
<feature type="domain" description="ABC transporter" evidence="9">
    <location>
        <begin position="371"/>
        <end position="579"/>
    </location>
</feature>
<dbReference type="SUPFAM" id="SSF52540">
    <property type="entry name" value="P-loop containing nucleoside triphosphate hydrolases"/>
    <property type="match status" value="1"/>
</dbReference>